<dbReference type="KEGG" id="pace:A6070_00910"/>
<protein>
    <submittedName>
        <fullName evidence="1">Fe-S-oxidoreductase</fullName>
    </submittedName>
</protein>
<dbReference type="PANTHER" id="PTHR35866">
    <property type="entry name" value="PUTATIVE-RELATED"/>
    <property type="match status" value="1"/>
</dbReference>
<gene>
    <name evidence="1" type="ORF">A7E75_06965</name>
</gene>
<keyword evidence="2" id="KW-1185">Reference proteome</keyword>
<sequence length="143" mass="16466">MKHPAKITCHVDLPSTWVRYRKGLCHDCQATCCSLPVEVTVTDLIRMELADPFEEEGPVREIARRLRKQGLIDHFNFKTELFTLARLANDDCIFLDQQSRRCTIYAKRPDTCRNHPQVGPRPGYCAYQPKESCPAHQNKKPPS</sequence>
<proteinExistence type="predicted"/>
<dbReference type="RefSeq" id="WP_072288068.1">
    <property type="nucleotide sequence ID" value="NZ_CP015455.1"/>
</dbReference>
<dbReference type="InterPro" id="IPR005358">
    <property type="entry name" value="Puta_zinc/iron-chelating_dom"/>
</dbReference>
<reference evidence="1 2" key="1">
    <citation type="journal article" date="2017" name="Genome Announc.">
        <title>Complete Genome Sequences of Two Acetylene-Fermenting Pelobacter acetylenicus Strains.</title>
        <authorList>
            <person name="Sutton J.M."/>
            <person name="Baesman S.M."/>
            <person name="Fierst J.L."/>
            <person name="Poret-Peterson A.T."/>
            <person name="Oremland R.S."/>
            <person name="Dunlap D.S."/>
            <person name="Akob D.M."/>
        </authorList>
    </citation>
    <scope>NUCLEOTIDE SEQUENCE [LARGE SCALE GENOMIC DNA]</scope>
    <source>
        <strain evidence="1 2">DSM 3247</strain>
    </source>
</reference>
<name>A0A1L3GKP6_SYNAC</name>
<dbReference type="AlphaFoldDB" id="A0A1L3GKP6"/>
<evidence type="ECO:0000313" key="2">
    <source>
        <dbReference type="Proteomes" id="UP000182264"/>
    </source>
</evidence>
<dbReference type="PANTHER" id="PTHR35866:SF1">
    <property type="entry name" value="YKGJ FAMILY CYSTEINE CLUSTER PROTEIN"/>
    <property type="match status" value="1"/>
</dbReference>
<organism evidence="1 2">
    <name type="scientific">Syntrophotalea acetylenica</name>
    <name type="common">Pelobacter acetylenicus</name>
    <dbReference type="NCBI Taxonomy" id="29542"/>
    <lineage>
        <taxon>Bacteria</taxon>
        <taxon>Pseudomonadati</taxon>
        <taxon>Thermodesulfobacteriota</taxon>
        <taxon>Desulfuromonadia</taxon>
        <taxon>Desulfuromonadales</taxon>
        <taxon>Syntrophotaleaceae</taxon>
        <taxon>Syntrophotalea</taxon>
    </lineage>
</organism>
<dbReference type="EMBL" id="CP015518">
    <property type="protein sequence ID" value="APG26238.1"/>
    <property type="molecule type" value="Genomic_DNA"/>
</dbReference>
<dbReference type="OrthoDB" id="275146at2"/>
<accession>A0A1L3GKP6</accession>
<evidence type="ECO:0000313" key="1">
    <source>
        <dbReference type="EMBL" id="APG26238.1"/>
    </source>
</evidence>
<dbReference type="Pfam" id="PF03692">
    <property type="entry name" value="CxxCxxCC"/>
    <property type="match status" value="1"/>
</dbReference>
<dbReference type="Proteomes" id="UP000182264">
    <property type="component" value="Chromosome"/>
</dbReference>